<evidence type="ECO:0000313" key="2">
    <source>
        <dbReference type="Proteomes" id="UP000249633"/>
    </source>
</evidence>
<sequence length="263" mass="29220">MSFAALADKIQIAPAIVRIIEDYGSSLAKLIHVATETRRLYQTSKNHKYSDFVKAILDFKELRAARLADLVGKRAYSEWLSDVKKNFLEEPIGEAFLTRAKPGITVERQWPNAHVPDGTLRIGVQIQGYSFRRFVAAEPAWDGLEAFIVRTHLLDTWFSGAVEGLPSSLELMGTRPHTKKAERPAALISKARQSNLRVFNPEKFLYSAVDLADADVTLEDISRGIGASMHIADKLVVMLNFLVPTANSLCDESFGRSESSEVA</sequence>
<proteinExistence type="predicted"/>
<protein>
    <submittedName>
        <fullName evidence="1">Uncharacterized protein</fullName>
    </submittedName>
</protein>
<accession>A0A2W5DG44</accession>
<dbReference type="AlphaFoldDB" id="A0A2W5DG44"/>
<name>A0A2W5DG44_9BURK</name>
<comment type="caution">
    <text evidence="1">The sequence shown here is derived from an EMBL/GenBank/DDBJ whole genome shotgun (WGS) entry which is preliminary data.</text>
</comment>
<gene>
    <name evidence="1" type="ORF">DI603_22100</name>
</gene>
<dbReference type="EMBL" id="QFOD01000031">
    <property type="protein sequence ID" value="PZP27370.1"/>
    <property type="molecule type" value="Genomic_DNA"/>
</dbReference>
<dbReference type="Proteomes" id="UP000249633">
    <property type="component" value="Unassembled WGS sequence"/>
</dbReference>
<organism evidence="1 2">
    <name type="scientific">Roseateles depolymerans</name>
    <dbReference type="NCBI Taxonomy" id="76731"/>
    <lineage>
        <taxon>Bacteria</taxon>
        <taxon>Pseudomonadati</taxon>
        <taxon>Pseudomonadota</taxon>
        <taxon>Betaproteobacteria</taxon>
        <taxon>Burkholderiales</taxon>
        <taxon>Sphaerotilaceae</taxon>
        <taxon>Roseateles</taxon>
    </lineage>
</organism>
<evidence type="ECO:0000313" key="1">
    <source>
        <dbReference type="EMBL" id="PZP27370.1"/>
    </source>
</evidence>
<reference evidence="1 2" key="1">
    <citation type="submission" date="2017-08" db="EMBL/GenBank/DDBJ databases">
        <title>Infants hospitalized years apart are colonized by the same room-sourced microbial strains.</title>
        <authorList>
            <person name="Brooks B."/>
            <person name="Olm M.R."/>
            <person name="Firek B.A."/>
            <person name="Baker R."/>
            <person name="Thomas B.C."/>
            <person name="Morowitz M.J."/>
            <person name="Banfield J.F."/>
        </authorList>
    </citation>
    <scope>NUCLEOTIDE SEQUENCE [LARGE SCALE GENOMIC DNA]</scope>
    <source>
        <strain evidence="1">S2_012_000_R2_81</strain>
    </source>
</reference>